<dbReference type="Proteomes" id="UP001172778">
    <property type="component" value="Unassembled WGS sequence"/>
</dbReference>
<keyword evidence="3 5" id="KW-0547">Nucleotide-binding</keyword>
<dbReference type="PANTHER" id="PTHR31756">
    <property type="entry name" value="PYRUVATE, PHOSPHATE DIKINASE REGULATORY PROTEIN 1, CHLOROPLASTIC"/>
    <property type="match status" value="1"/>
</dbReference>
<evidence type="ECO:0000256" key="1">
    <source>
        <dbReference type="ARBA" id="ARBA00022527"/>
    </source>
</evidence>
<keyword evidence="1 5" id="KW-0723">Serine/threonine-protein kinase</keyword>
<dbReference type="Pfam" id="PF03618">
    <property type="entry name" value="Kinase-PPPase"/>
    <property type="match status" value="1"/>
</dbReference>
<evidence type="ECO:0000256" key="5">
    <source>
        <dbReference type="HAMAP-Rule" id="MF_01062"/>
    </source>
</evidence>
<dbReference type="InterPro" id="IPR026530">
    <property type="entry name" value="PSRP"/>
</dbReference>
<dbReference type="HAMAP" id="MF_01062">
    <property type="entry name" value="PSRP"/>
    <property type="match status" value="1"/>
</dbReference>
<proteinExistence type="inferred from homology"/>
<dbReference type="PANTHER" id="PTHR31756:SF3">
    <property type="entry name" value="PYRUVATE, PHOSPHATE DIKINASE REGULATORY PROTEIN 1, CHLOROPLASTIC"/>
    <property type="match status" value="1"/>
</dbReference>
<comment type="similarity">
    <text evidence="5">Belongs to the pyruvate, phosphate/water dikinase regulatory protein family. PSRP subfamily.</text>
</comment>
<reference evidence="6" key="1">
    <citation type="submission" date="2023-03" db="EMBL/GenBank/DDBJ databases">
        <title>Chitinimonas shenzhenensis gen. nov., sp. nov., a novel member of family Burkholderiaceae isolated from activated sludge collected in Shen Zhen, China.</title>
        <authorList>
            <person name="Wang X."/>
        </authorList>
    </citation>
    <scope>NUCLEOTIDE SEQUENCE</scope>
    <source>
        <strain evidence="6">DQS-5</strain>
    </source>
</reference>
<dbReference type="RefSeq" id="WP_284101473.1">
    <property type="nucleotide sequence ID" value="NZ_JARRAF010000016.1"/>
</dbReference>
<dbReference type="EMBL" id="JARRAF010000016">
    <property type="protein sequence ID" value="MDK2125160.1"/>
    <property type="molecule type" value="Genomic_DNA"/>
</dbReference>
<sequence length="273" mass="30917">MPHRRTAFFISDRTGITAEMLGHSLLTQFEGIEFKRVTLPFIDSPEKAAQVAERIRQTAEQDQIRPLVFSTIVNEAIRHLIHIDCALTLDFFEVFISPLEAELAMESSHTVGRSHGIQNFQEYNQRIEAVNYAMSHDDGMKPDLAEADIILVGVSRSGKTPTCLYLALQYGIKAANYPLTPEDFGKPTLPKLLHPYKHKLFGLTISPERLQQIRSERKPDSRYAALDTCRFEIQEAEALMRNAGVTYLNTTSKSIEELASTILHKANLARRIY</sequence>
<comment type="caution">
    <text evidence="6">The sequence shown here is derived from an EMBL/GenBank/DDBJ whole genome shotgun (WGS) entry which is preliminary data.</text>
</comment>
<dbReference type="EC" id="2.7.11.33" evidence="5"/>
<name>A0ABT7DYL2_9NEIS</name>
<keyword evidence="2 5" id="KW-0808">Transferase</keyword>
<evidence type="ECO:0000256" key="2">
    <source>
        <dbReference type="ARBA" id="ARBA00022679"/>
    </source>
</evidence>
<evidence type="ECO:0000256" key="3">
    <source>
        <dbReference type="ARBA" id="ARBA00022741"/>
    </source>
</evidence>
<dbReference type="EC" id="2.7.4.28" evidence="5"/>
<dbReference type="InterPro" id="IPR005177">
    <property type="entry name" value="Kinase-pyrophosphorylase"/>
</dbReference>
<keyword evidence="7" id="KW-1185">Reference proteome</keyword>
<keyword evidence="4 5" id="KW-0418">Kinase</keyword>
<comment type="catalytic activity">
    <reaction evidence="5">
        <text>[pyruvate, water dikinase]-phosphate + phosphate + H(+) = [pyruvate, water dikinase] + diphosphate</text>
        <dbReference type="Rhea" id="RHEA:48580"/>
        <dbReference type="Rhea" id="RHEA-COMP:11425"/>
        <dbReference type="Rhea" id="RHEA-COMP:11426"/>
        <dbReference type="ChEBI" id="CHEBI:15378"/>
        <dbReference type="ChEBI" id="CHEBI:33019"/>
        <dbReference type="ChEBI" id="CHEBI:43176"/>
        <dbReference type="ChEBI" id="CHEBI:43474"/>
        <dbReference type="ChEBI" id="CHEBI:68546"/>
        <dbReference type="EC" id="2.7.4.28"/>
    </reaction>
</comment>
<feature type="binding site" evidence="5">
    <location>
        <begin position="153"/>
        <end position="160"/>
    </location>
    <ligand>
        <name>ADP</name>
        <dbReference type="ChEBI" id="CHEBI:456216"/>
    </ligand>
</feature>
<comment type="catalytic activity">
    <reaction evidence="5">
        <text>[pyruvate, water dikinase] + ADP = [pyruvate, water dikinase]-phosphate + AMP + H(+)</text>
        <dbReference type="Rhea" id="RHEA:46020"/>
        <dbReference type="Rhea" id="RHEA-COMP:11425"/>
        <dbReference type="Rhea" id="RHEA-COMP:11426"/>
        <dbReference type="ChEBI" id="CHEBI:15378"/>
        <dbReference type="ChEBI" id="CHEBI:43176"/>
        <dbReference type="ChEBI" id="CHEBI:68546"/>
        <dbReference type="ChEBI" id="CHEBI:456215"/>
        <dbReference type="ChEBI" id="CHEBI:456216"/>
        <dbReference type="EC" id="2.7.11.33"/>
    </reaction>
</comment>
<gene>
    <name evidence="6" type="ORF">PZA18_13980</name>
</gene>
<accession>A0ABT7DYL2</accession>
<evidence type="ECO:0000256" key="4">
    <source>
        <dbReference type="ARBA" id="ARBA00022777"/>
    </source>
</evidence>
<comment type="function">
    <text evidence="5">Bifunctional serine/threonine kinase and phosphorylase involved in the regulation of the phosphoenolpyruvate synthase (PEPS) by catalyzing its phosphorylation/dephosphorylation.</text>
</comment>
<dbReference type="NCBIfam" id="NF003742">
    <property type="entry name" value="PRK05339.1"/>
    <property type="match status" value="1"/>
</dbReference>
<evidence type="ECO:0000313" key="6">
    <source>
        <dbReference type="EMBL" id="MDK2125160.1"/>
    </source>
</evidence>
<organism evidence="6 7">
    <name type="scientific">Parachitinimonas caeni</name>
    <dbReference type="NCBI Taxonomy" id="3031301"/>
    <lineage>
        <taxon>Bacteria</taxon>
        <taxon>Pseudomonadati</taxon>
        <taxon>Pseudomonadota</taxon>
        <taxon>Betaproteobacteria</taxon>
        <taxon>Neisseriales</taxon>
        <taxon>Chitinibacteraceae</taxon>
        <taxon>Parachitinimonas</taxon>
    </lineage>
</organism>
<evidence type="ECO:0000313" key="7">
    <source>
        <dbReference type="Proteomes" id="UP001172778"/>
    </source>
</evidence>
<dbReference type="GO" id="GO:0016301">
    <property type="term" value="F:kinase activity"/>
    <property type="evidence" value="ECO:0007669"/>
    <property type="project" value="UniProtKB-KW"/>
</dbReference>
<protein>
    <recommendedName>
        <fullName evidence="5">Putative phosphoenolpyruvate synthase regulatory protein</fullName>
        <shortName evidence="5">PEP synthase regulatory protein</shortName>
        <shortName evidence="5">PSRP</shortName>
        <ecNumber evidence="5">2.7.11.33</ecNumber>
        <ecNumber evidence="5">2.7.4.28</ecNumber>
    </recommendedName>
    <alternativeName>
        <fullName evidence="5">Pyruvate, water dikinase regulatory protein</fullName>
    </alternativeName>
</protein>